<gene>
    <name evidence="1" type="ORF">NCTC11181_04279</name>
</gene>
<dbReference type="Proteomes" id="UP000254219">
    <property type="component" value="Unassembled WGS sequence"/>
</dbReference>
<evidence type="ECO:0000313" key="1">
    <source>
        <dbReference type="EMBL" id="STE74870.1"/>
    </source>
</evidence>
<name>A0A377BUU1_ECOLX</name>
<dbReference type="EMBL" id="UFYN01000003">
    <property type="protein sequence ID" value="STE74870.1"/>
    <property type="molecule type" value="Genomic_DNA"/>
</dbReference>
<proteinExistence type="predicted"/>
<organism evidence="1 2">
    <name type="scientific">Escherichia coli</name>
    <dbReference type="NCBI Taxonomy" id="562"/>
    <lineage>
        <taxon>Bacteria</taxon>
        <taxon>Pseudomonadati</taxon>
        <taxon>Pseudomonadota</taxon>
        <taxon>Gammaproteobacteria</taxon>
        <taxon>Enterobacterales</taxon>
        <taxon>Enterobacteriaceae</taxon>
        <taxon>Escherichia</taxon>
    </lineage>
</organism>
<protein>
    <submittedName>
        <fullName evidence="1">Uncharacterized protein</fullName>
    </submittedName>
</protein>
<reference evidence="1 2" key="1">
    <citation type="submission" date="2018-06" db="EMBL/GenBank/DDBJ databases">
        <authorList>
            <consortium name="Pathogen Informatics"/>
            <person name="Doyle S."/>
        </authorList>
    </citation>
    <scope>NUCLEOTIDE SEQUENCE [LARGE SCALE GENOMIC DNA]</scope>
    <source>
        <strain evidence="1 2">NCTC11181</strain>
    </source>
</reference>
<evidence type="ECO:0000313" key="2">
    <source>
        <dbReference type="Proteomes" id="UP000254219"/>
    </source>
</evidence>
<dbReference type="AlphaFoldDB" id="A0A377BUU1"/>
<accession>A0A377BUU1</accession>
<sequence>MDSETVHGTARSGVTSVPAGGPLFWKSVDAGWKRQKHGDGLPVLRPGQTGSSLPGKGLNTATGAAGEGCNEKSSLHYSRSQKAERSLCDLLLNIRSGSMTGQF</sequence>